<protein>
    <recommendedName>
        <fullName evidence="9">E3 ubiquitin-protein ligase</fullName>
        <ecNumber evidence="9">2.3.2.27</ecNumber>
    </recommendedName>
</protein>
<dbReference type="InterPro" id="IPR039164">
    <property type="entry name" value="UBR1-like"/>
</dbReference>
<feature type="compositionally biased region" description="Low complexity" evidence="10">
    <location>
        <begin position="2192"/>
        <end position="2216"/>
    </location>
</feature>
<dbReference type="EMBL" id="CAWUHC010000030">
    <property type="protein sequence ID" value="CAK7220292.1"/>
    <property type="molecule type" value="Genomic_DNA"/>
</dbReference>
<dbReference type="InterPro" id="IPR003126">
    <property type="entry name" value="Znf_UBR"/>
</dbReference>
<keyword evidence="12" id="KW-0012">Acyltransferase</keyword>
<proteinExistence type="inferred from homology"/>
<feature type="region of interest" description="Disordered" evidence="10">
    <location>
        <begin position="546"/>
        <end position="673"/>
    </location>
</feature>
<feature type="region of interest" description="Disordered" evidence="10">
    <location>
        <begin position="2192"/>
        <end position="2221"/>
    </location>
</feature>
<evidence type="ECO:0000256" key="2">
    <source>
        <dbReference type="ARBA" id="ARBA00022679"/>
    </source>
</evidence>
<keyword evidence="4 9" id="KW-0863">Zinc-finger</keyword>
<keyword evidence="5 9" id="KW-0833">Ubl conjugation pathway</keyword>
<name>A0ABP0BLA1_9PEZI</name>
<evidence type="ECO:0000259" key="11">
    <source>
        <dbReference type="PROSITE" id="PS51157"/>
    </source>
</evidence>
<feature type="compositionally biased region" description="Pro residues" evidence="10">
    <location>
        <begin position="574"/>
        <end position="588"/>
    </location>
</feature>
<keyword evidence="2 9" id="KW-0808">Transferase</keyword>
<feature type="compositionally biased region" description="Low complexity" evidence="10">
    <location>
        <begin position="1799"/>
        <end position="1815"/>
    </location>
</feature>
<dbReference type="Gene3D" id="2.10.110.30">
    <property type="match status" value="1"/>
</dbReference>
<reference evidence="12 13" key="1">
    <citation type="submission" date="2024-01" db="EMBL/GenBank/DDBJ databases">
        <authorList>
            <person name="Allen C."/>
            <person name="Tagirdzhanova G."/>
        </authorList>
    </citation>
    <scope>NUCLEOTIDE SEQUENCE [LARGE SCALE GENOMIC DNA]</scope>
</reference>
<dbReference type="GO" id="GO:0061630">
    <property type="term" value="F:ubiquitin protein ligase activity"/>
    <property type="evidence" value="ECO:0007669"/>
    <property type="project" value="UniProtKB-EC"/>
</dbReference>
<organism evidence="12 13">
    <name type="scientific">Sporothrix bragantina</name>
    <dbReference type="NCBI Taxonomy" id="671064"/>
    <lineage>
        <taxon>Eukaryota</taxon>
        <taxon>Fungi</taxon>
        <taxon>Dikarya</taxon>
        <taxon>Ascomycota</taxon>
        <taxon>Pezizomycotina</taxon>
        <taxon>Sordariomycetes</taxon>
        <taxon>Sordariomycetidae</taxon>
        <taxon>Ophiostomatales</taxon>
        <taxon>Ophiostomataceae</taxon>
        <taxon>Sporothrix</taxon>
    </lineage>
</organism>
<dbReference type="InterPro" id="IPR055194">
    <property type="entry name" value="UBR1-like_WH"/>
</dbReference>
<evidence type="ECO:0000256" key="3">
    <source>
        <dbReference type="ARBA" id="ARBA00022723"/>
    </source>
</evidence>
<feature type="zinc finger region" description="UBR-type" evidence="8">
    <location>
        <begin position="88"/>
        <end position="160"/>
    </location>
</feature>
<evidence type="ECO:0000256" key="8">
    <source>
        <dbReference type="PROSITE-ProRule" id="PRU00508"/>
    </source>
</evidence>
<feature type="compositionally biased region" description="Acidic residues" evidence="10">
    <location>
        <begin position="432"/>
        <end position="448"/>
    </location>
</feature>
<comment type="similarity">
    <text evidence="7 9">Belongs to the E3 ubiquitin-protein ligase UBR1-like family.</text>
</comment>
<keyword evidence="6 9" id="KW-0862">Zinc</keyword>
<dbReference type="InterPro" id="IPR036390">
    <property type="entry name" value="WH_DNA-bd_sf"/>
</dbReference>
<dbReference type="InterPro" id="IPR044046">
    <property type="entry name" value="E3_ligase_UBR-like_C"/>
</dbReference>
<feature type="compositionally biased region" description="Acidic residues" evidence="10">
    <location>
        <begin position="1475"/>
        <end position="1492"/>
    </location>
</feature>
<feature type="compositionally biased region" description="Basic and acidic residues" evidence="10">
    <location>
        <begin position="1439"/>
        <end position="1452"/>
    </location>
</feature>
<dbReference type="Pfam" id="PF18995">
    <property type="entry name" value="PRT6_C"/>
    <property type="match status" value="1"/>
</dbReference>
<dbReference type="SUPFAM" id="SSF46785">
    <property type="entry name" value="Winged helix' DNA-binding domain"/>
    <property type="match status" value="1"/>
</dbReference>
<dbReference type="InterPro" id="IPR042065">
    <property type="entry name" value="E3_ELL-like"/>
</dbReference>
<evidence type="ECO:0000256" key="6">
    <source>
        <dbReference type="ARBA" id="ARBA00022833"/>
    </source>
</evidence>
<feature type="region of interest" description="Disordered" evidence="10">
    <location>
        <begin position="1789"/>
        <end position="1818"/>
    </location>
</feature>
<keyword evidence="13" id="KW-1185">Reference proteome</keyword>
<gene>
    <name evidence="12" type="primary">UBR1</name>
    <name evidence="12" type="ORF">SBRCBS47491_004138</name>
</gene>
<evidence type="ECO:0000256" key="7">
    <source>
        <dbReference type="ARBA" id="ARBA00046341"/>
    </source>
</evidence>
<dbReference type="Pfam" id="PF22960">
    <property type="entry name" value="WHD_UBR1"/>
    <property type="match status" value="1"/>
</dbReference>
<comment type="function">
    <text evidence="9">Ubiquitin ligase protein which is a component of the N-end rule pathway. Recognizes and binds to proteins bearing specific N-terminal residues that are destabilizing according to the N-end rule, leading to their ubiquitination and subsequent degradation.</text>
</comment>
<evidence type="ECO:0000256" key="9">
    <source>
        <dbReference type="RuleBase" id="RU366018"/>
    </source>
</evidence>
<dbReference type="CDD" id="cd19673">
    <property type="entry name" value="UBR-box_UBR3"/>
    <property type="match status" value="1"/>
</dbReference>
<evidence type="ECO:0000256" key="5">
    <source>
        <dbReference type="ARBA" id="ARBA00022786"/>
    </source>
</evidence>
<dbReference type="CDD" id="cd16482">
    <property type="entry name" value="RING-H2_UBR1-like"/>
    <property type="match status" value="1"/>
</dbReference>
<dbReference type="Proteomes" id="UP001642406">
    <property type="component" value="Unassembled WGS sequence"/>
</dbReference>
<feature type="compositionally biased region" description="Low complexity" evidence="10">
    <location>
        <begin position="555"/>
        <end position="573"/>
    </location>
</feature>
<comment type="pathway">
    <text evidence="9">Protein modification; protein ubiquitination.</text>
</comment>
<dbReference type="SMART" id="SM00396">
    <property type="entry name" value="ZnF_UBR1"/>
    <property type="match status" value="1"/>
</dbReference>
<feature type="compositionally biased region" description="Gly residues" evidence="10">
    <location>
        <begin position="1789"/>
        <end position="1798"/>
    </location>
</feature>
<feature type="domain" description="UBR-type" evidence="11">
    <location>
        <begin position="88"/>
        <end position="160"/>
    </location>
</feature>
<evidence type="ECO:0000256" key="1">
    <source>
        <dbReference type="ARBA" id="ARBA00000900"/>
    </source>
</evidence>
<comment type="caution">
    <text evidence="12">The sequence shown here is derived from an EMBL/GenBank/DDBJ whole genome shotgun (WGS) entry which is preliminary data.</text>
</comment>
<dbReference type="EC" id="2.3.2.27" evidence="9"/>
<feature type="compositionally biased region" description="Low complexity" evidence="10">
    <location>
        <begin position="593"/>
        <end position="621"/>
    </location>
</feature>
<dbReference type="Gene3D" id="1.10.10.2670">
    <property type="entry name" value="E3 ubiquitin-protein ligase"/>
    <property type="match status" value="1"/>
</dbReference>
<feature type="region of interest" description="Disordered" evidence="10">
    <location>
        <begin position="426"/>
        <end position="448"/>
    </location>
</feature>
<evidence type="ECO:0000256" key="10">
    <source>
        <dbReference type="SAM" id="MobiDB-lite"/>
    </source>
</evidence>
<dbReference type="PANTHER" id="PTHR21497:SF24">
    <property type="entry name" value="E3 UBIQUITIN-PROTEIN LIGASE UBR1"/>
    <property type="match status" value="1"/>
</dbReference>
<dbReference type="PANTHER" id="PTHR21497">
    <property type="entry name" value="UBIQUITIN LIGASE E3 ALPHA-RELATED"/>
    <property type="match status" value="1"/>
</dbReference>
<evidence type="ECO:0000313" key="13">
    <source>
        <dbReference type="Proteomes" id="UP001642406"/>
    </source>
</evidence>
<comment type="catalytic activity">
    <reaction evidence="1 9">
        <text>S-ubiquitinyl-[E2 ubiquitin-conjugating enzyme]-L-cysteine + [acceptor protein]-L-lysine = [E2 ubiquitin-conjugating enzyme]-L-cysteine + N(6)-ubiquitinyl-[acceptor protein]-L-lysine.</text>
        <dbReference type="EC" id="2.3.2.27"/>
    </reaction>
</comment>
<feature type="region of interest" description="Disordered" evidence="10">
    <location>
        <begin position="166"/>
        <end position="190"/>
    </location>
</feature>
<evidence type="ECO:0000256" key="4">
    <source>
        <dbReference type="ARBA" id="ARBA00022771"/>
    </source>
</evidence>
<dbReference type="Pfam" id="PF02207">
    <property type="entry name" value="zf-UBR"/>
    <property type="match status" value="1"/>
</dbReference>
<feature type="region of interest" description="Disordered" evidence="10">
    <location>
        <begin position="1428"/>
        <end position="1452"/>
    </location>
</feature>
<dbReference type="PROSITE" id="PS51157">
    <property type="entry name" value="ZF_UBR"/>
    <property type="match status" value="1"/>
</dbReference>
<accession>A0ABP0BLA1</accession>
<evidence type="ECO:0000313" key="12">
    <source>
        <dbReference type="EMBL" id="CAK7220292.1"/>
    </source>
</evidence>
<feature type="compositionally biased region" description="Low complexity" evidence="10">
    <location>
        <begin position="170"/>
        <end position="185"/>
    </location>
</feature>
<sequence>MASPTTTQEQQLCQFLKNLASENNNRYSDQVANNLLGSLFWCMANGNPQFMDLFFPTVGGPLRGGTLKLREAQGAVNGAEYTEAARGHACGHIFRAGEATYSCKTCGTDDTCCLCSRCFEATDHRGHMVRISVSPGNSGCCDCGDPEAWKTPMFCTIHSAWEDGWAPPESSSSASSKAKGKGVSSTPPELEASIRMTIGRALDFMCDVISCSPEQLRQTKTLESIRQDERMSRLSPTYGGLSSTSEADDCDATPAEEFAVLLWNDEKHTVTDVMHQVARACETTLPIGLKRAYETDEIGRSLLMHSTSIDRLLRAARILEDIKVTVTIRSSRDTFREQMCGTIIEWLGDISGCSVGEDHDILRRVVCEELLRPWRKGSPATHAIVGQNGMDDEELLTQEADTNPVFAHEIGLLRMRQAAQRAAAAAAGNFDGMDDDDEDDDDDDDDAMDAFVDDMDDMDDDDDEEIVVELLAGEAGADGVLPTAQEREALGAALIELLNQRGGGRAGGDTDDMIMEVDFVDGRNQDNANTNEDDGDYNMIVEVSEENDQGGEGSAAGTAAVPTTAPAGSSSTAPQPPPPPPPPPPPHIQPVRSATGRSRTGSSSHHADSTASAAAPAARGSSSRRHRERDVTPSDSDTAEPLIAPTAFAKTGLDIPKTPGNATTGDETEPPNPGRYWLGVPPAYMEVENVPPAEDLFQRVRLDWLILFDLRMWKKLRNNLRSLYITTVVTIPEFKRVLGLRFAGLYTTLAQLYLIGDREPDHSIINISLQMLTTPSITTEIVERGNFLTSLMAILYTFLTTRQVGHPWDVSSSAILAFDSGSVTNRRMYHFFVDLKYLFSSPHVQACLRTEERYMMQFLDLVKLHQGICPNVRAIGEHVEYETGTWISASLITREINRLCRQFSDAFRDLRTDEDVEHLARAIRYAAKTVILSSVGAERLRFSQAEIREEVQFRTLSDFEFDGPAVFYDVVRFVVEEQPISFHHALHYTLSWLIECGKSLPLEHLRSFLSFTAQELKAPPRSMGRKLISRHPLLNAEDYLMAAFDYPLRVCAWLAQMKAGMWVRNGISLRHQAGTYRGVSQRDVAHQRDIFLLQTALVVCNPSRVLVSILDRFGMERWVKGIFEQKAEAQDDAQHLDVVEDMVHLLIVLVSDRTALVDDQQTDDLALRRDIVHVLCFKPLSYTDICNKLPDRFQEQENFQTVLESMATYKAPDGNADVGTFELLPQYIEEVDPYSAHYNKNQREESETAYRQWMAKKTGQSAEAVVYEPRLQTIASGAFVGLADFTGTGVFAQLVYYSLLYPLVAEKLTPTVPLTRLETFLQVVLHLVLIAIAEDKTVGEGNPGASGDENEASFIRFALNQQARSNFMPEAPEAKTIVALLEKLSTKDELKACHAKIALILKRMRQKRPAEFTRAYVRLGMSVDRLGTASPAYDSTNASEERERKKRAAMDRQARVMAQFQEQQKSFLANQGDIDWGDVDDEDDEDGQDDAMDATAAPEQKKTWKYPAGTCILCQEETDDRRLHGTFAFFTESLILRQTDLQDADFVREAAATPRNLDRSAEAIRPFGVAHENRQTVVKISANGEPFESERQVIGKGFPSQNCRPGVLSVGCGHIMHHHCFEAYFEATLRRHNQQIARHHPEDTDKLEFVCPLCKALGNAFLPIVWKGKEESYPGKLVATTPFSSFLEDQMSSLPFYAIGASRPLDDVQIAQRQYIETAMQGTVFDKASQLLYEAWERLPQSPHALPSVGAAAAGGPLGAAGWPPIPAAMAGAAAAAAAALAAATGGGGGAAAGGAPGTPGAAPGAPSSNTAPPGTRVQSDVANVVRDLVSAYRRLKRTLRNNDLPMLPLLPETRRGRNELYASDTLAQAVGYSIAAVEIQQRGTDAEYGMTLLSKIPEQQLTHLRILCETVTSYIAVGAQRRGGDNRIEREYRRDAERQHCQLFVAQYFGQETETTSRPTEQYTPLLSLDPFVFLCESVFGVVAARKLELTHVLRLCYLAELVKVVYHMSRNIPVSTWLQELMGCLGSNDDASSPLRPFAQFWYSIAHMDLAARSNAASARPSGVIDASLLSADSLGENRGFDQEGVNTLEGYYNFVKKYALVFLRKSAVLMYAHAGVDFNTHVSPAPELGELERLTEALRLPSFDEMCQSLSEGGGAFGGGSGGADNYTSATQQLVNGWVHHYYHHTSTASGKTTATTPSSSTATSTAVTTTTTTPPPPSACLSHPGIYELVGLPQHFEHLLDACTRAHCPTTGKDVSDPMICLLCGAVFCGQAICCLKEERVSGPHGQGNTRRRIGGAQQHMRRCQKNMGLFLNIRKCCIYYLHRMSGSYGHAPYIDKYGEVDLGFRHGRPLELNQRRYDAMLRAVWLSHGVPSFISRKLEMDINNGGWETI</sequence>
<keyword evidence="3 9" id="KW-0479">Metal-binding</keyword>
<feature type="region of interest" description="Disordered" evidence="10">
    <location>
        <begin position="1471"/>
        <end position="1500"/>
    </location>
</feature>